<dbReference type="EMBL" id="JAESWC010000012">
    <property type="protein sequence ID" value="MBL4937158.1"/>
    <property type="molecule type" value="Genomic_DNA"/>
</dbReference>
<keyword evidence="10" id="KW-1185">Reference proteome</keyword>
<keyword evidence="2 7" id="KW-0813">Transport</keyword>
<comment type="caution">
    <text evidence="9">The sequence shown here is derived from an EMBL/GenBank/DDBJ whole genome shotgun (WGS) entry which is preliminary data.</text>
</comment>
<dbReference type="PANTHER" id="PTHR43744">
    <property type="entry name" value="ABC TRANSPORTER PERMEASE PROTEIN MG189-RELATED-RELATED"/>
    <property type="match status" value="1"/>
</dbReference>
<feature type="transmembrane region" description="Helical" evidence="7">
    <location>
        <begin position="109"/>
        <end position="129"/>
    </location>
</feature>
<name>A0ABS1TCS3_9CLOT</name>
<evidence type="ECO:0000313" key="10">
    <source>
        <dbReference type="Proteomes" id="UP000632377"/>
    </source>
</evidence>
<evidence type="ECO:0000256" key="3">
    <source>
        <dbReference type="ARBA" id="ARBA00022475"/>
    </source>
</evidence>
<dbReference type="InterPro" id="IPR035906">
    <property type="entry name" value="MetI-like_sf"/>
</dbReference>
<dbReference type="CDD" id="cd06261">
    <property type="entry name" value="TM_PBP2"/>
    <property type="match status" value="1"/>
</dbReference>
<dbReference type="Pfam" id="PF00528">
    <property type="entry name" value="BPD_transp_1"/>
    <property type="match status" value="1"/>
</dbReference>
<evidence type="ECO:0000256" key="4">
    <source>
        <dbReference type="ARBA" id="ARBA00022692"/>
    </source>
</evidence>
<evidence type="ECO:0000256" key="1">
    <source>
        <dbReference type="ARBA" id="ARBA00004651"/>
    </source>
</evidence>
<comment type="similarity">
    <text evidence="7">Belongs to the binding-protein-dependent transport system permease family.</text>
</comment>
<keyword evidence="6 7" id="KW-0472">Membrane</keyword>
<organism evidence="9 10">
    <name type="scientific">Clostridium rhizosphaerae</name>
    <dbReference type="NCBI Taxonomy" id="2803861"/>
    <lineage>
        <taxon>Bacteria</taxon>
        <taxon>Bacillati</taxon>
        <taxon>Bacillota</taxon>
        <taxon>Clostridia</taxon>
        <taxon>Eubacteriales</taxon>
        <taxon>Clostridiaceae</taxon>
        <taxon>Clostridium</taxon>
    </lineage>
</organism>
<evidence type="ECO:0000256" key="7">
    <source>
        <dbReference type="RuleBase" id="RU363032"/>
    </source>
</evidence>
<keyword evidence="4 7" id="KW-0812">Transmembrane</keyword>
<keyword evidence="3" id="KW-1003">Cell membrane</keyword>
<reference evidence="9 10" key="1">
    <citation type="submission" date="2021-01" db="EMBL/GenBank/DDBJ databases">
        <title>Genome public.</title>
        <authorList>
            <person name="Liu C."/>
            <person name="Sun Q."/>
        </authorList>
    </citation>
    <scope>NUCLEOTIDE SEQUENCE [LARGE SCALE GENOMIC DNA]</scope>
    <source>
        <strain evidence="9 10">YIM B02515</strain>
    </source>
</reference>
<gene>
    <name evidence="9" type="ORF">JK636_15515</name>
</gene>
<evidence type="ECO:0000256" key="6">
    <source>
        <dbReference type="ARBA" id="ARBA00023136"/>
    </source>
</evidence>
<feature type="transmembrane region" description="Helical" evidence="7">
    <location>
        <begin position="182"/>
        <end position="207"/>
    </location>
</feature>
<comment type="subcellular location">
    <subcellularLocation>
        <location evidence="1 7">Cell membrane</location>
        <topology evidence="1 7">Multi-pass membrane protein</topology>
    </subcellularLocation>
</comment>
<dbReference type="PROSITE" id="PS50928">
    <property type="entry name" value="ABC_TM1"/>
    <property type="match status" value="1"/>
</dbReference>
<protein>
    <submittedName>
        <fullName evidence="9">Carbohydrate ABC transporter permease</fullName>
    </submittedName>
</protein>
<feature type="transmembrane region" description="Helical" evidence="7">
    <location>
        <begin position="240"/>
        <end position="261"/>
    </location>
</feature>
<dbReference type="InterPro" id="IPR000515">
    <property type="entry name" value="MetI-like"/>
</dbReference>
<dbReference type="Gene3D" id="1.10.3720.10">
    <property type="entry name" value="MetI-like"/>
    <property type="match status" value="1"/>
</dbReference>
<dbReference type="SUPFAM" id="SSF161098">
    <property type="entry name" value="MetI-like"/>
    <property type="match status" value="1"/>
</dbReference>
<feature type="transmembrane region" description="Helical" evidence="7">
    <location>
        <begin position="141"/>
        <end position="161"/>
    </location>
</feature>
<evidence type="ECO:0000256" key="5">
    <source>
        <dbReference type="ARBA" id="ARBA00022989"/>
    </source>
</evidence>
<accession>A0ABS1TCS3</accession>
<evidence type="ECO:0000259" key="8">
    <source>
        <dbReference type="PROSITE" id="PS50928"/>
    </source>
</evidence>
<keyword evidence="5 7" id="KW-1133">Transmembrane helix</keyword>
<feature type="domain" description="ABC transmembrane type-1" evidence="8">
    <location>
        <begin position="72"/>
        <end position="261"/>
    </location>
</feature>
<evidence type="ECO:0000256" key="2">
    <source>
        <dbReference type="ARBA" id="ARBA00022448"/>
    </source>
</evidence>
<proteinExistence type="inferred from homology"/>
<evidence type="ECO:0000313" key="9">
    <source>
        <dbReference type="EMBL" id="MBL4937158.1"/>
    </source>
</evidence>
<dbReference type="Proteomes" id="UP000632377">
    <property type="component" value="Unassembled WGS sequence"/>
</dbReference>
<feature type="transmembrane region" description="Helical" evidence="7">
    <location>
        <begin position="12"/>
        <end position="32"/>
    </location>
</feature>
<sequence>MIEKQNRVWKIVIYIFLILIAFITLLPLVWMLSASLKLETQVFSVPIKWIPDNAQWSNYVKIWQKIPLALFTFNSIKLTIIITFIQLITSSFAAYGFSKCQFRGRNTLFTCYIITIAIPWQVYMLPQYIIMNKMHLVDTHLSIILLQSFTAFGVFLLRQFYMSIPDELLEAARIDGLSEYGIYARIVLPLSKPALATLTIFSFVGVWNDFMGPMIYFNSTSVKTIQLGIRMFISQYSAEYNLIMAASVIALIPVFVIYVAFQRFFIQGIATSGLKG</sequence>
<dbReference type="PANTHER" id="PTHR43744:SF12">
    <property type="entry name" value="ABC TRANSPORTER PERMEASE PROTEIN MG189-RELATED"/>
    <property type="match status" value="1"/>
</dbReference>
<dbReference type="RefSeq" id="WP_202749911.1">
    <property type="nucleotide sequence ID" value="NZ_JAESWC010000012.1"/>
</dbReference>